<protein>
    <submittedName>
        <fullName evidence="1">Uncharacterized protein</fullName>
    </submittedName>
</protein>
<name>A0A4Y3R4X5_STRCI</name>
<accession>A0A4Y3R4X5</accession>
<comment type="caution">
    <text evidence="1">The sequence shown here is derived from an EMBL/GenBank/DDBJ whole genome shotgun (WGS) entry which is preliminary data.</text>
</comment>
<dbReference type="Proteomes" id="UP000319210">
    <property type="component" value="Unassembled WGS sequence"/>
</dbReference>
<organism evidence="1 2">
    <name type="scientific">Streptomyces cacaoi</name>
    <dbReference type="NCBI Taxonomy" id="1898"/>
    <lineage>
        <taxon>Bacteria</taxon>
        <taxon>Bacillati</taxon>
        <taxon>Actinomycetota</taxon>
        <taxon>Actinomycetes</taxon>
        <taxon>Kitasatosporales</taxon>
        <taxon>Streptomycetaceae</taxon>
        <taxon>Streptomyces</taxon>
    </lineage>
</organism>
<evidence type="ECO:0000313" key="2">
    <source>
        <dbReference type="Proteomes" id="UP000319210"/>
    </source>
</evidence>
<keyword evidence="2" id="KW-1185">Reference proteome</keyword>
<gene>
    <name evidence="1" type="ORF">SCA03_52460</name>
</gene>
<dbReference type="EMBL" id="BJMM01000035">
    <property type="protein sequence ID" value="GEB52695.1"/>
    <property type="molecule type" value="Genomic_DNA"/>
</dbReference>
<proteinExistence type="predicted"/>
<reference evidence="1 2" key="1">
    <citation type="submission" date="2019-06" db="EMBL/GenBank/DDBJ databases">
        <title>Whole genome shotgun sequence of Streptomyces cacaoi subsp. cacaoi NBRC 12748.</title>
        <authorList>
            <person name="Hosoyama A."/>
            <person name="Uohara A."/>
            <person name="Ohji S."/>
            <person name="Ichikawa N."/>
        </authorList>
    </citation>
    <scope>NUCLEOTIDE SEQUENCE [LARGE SCALE GENOMIC DNA]</scope>
    <source>
        <strain evidence="1 2">NBRC 12748</strain>
    </source>
</reference>
<evidence type="ECO:0000313" key="1">
    <source>
        <dbReference type="EMBL" id="GEB52695.1"/>
    </source>
</evidence>
<sequence>MTGLAIQVTVIVRWLSVRVMGRPSVKVREAWSLVEPGAGHAVRLFVQTRRDHREADIDPAQDLMRAVSVEEREAEFVEVALTAVHRLRRRRAVHRSPAPARGP</sequence>
<dbReference type="AlphaFoldDB" id="A0A4Y3R4X5"/>